<dbReference type="AlphaFoldDB" id="A0A060T566"/>
<keyword evidence="6" id="KW-0833">Ubl conjugation pathway</keyword>
<reference evidence="13" key="2">
    <citation type="submission" date="2014-06" db="EMBL/GenBank/DDBJ databases">
        <title>The complete genome of Blastobotrys (Arxula) adeninivorans LS3 - a yeast of biotechnological interest.</title>
        <authorList>
            <person name="Kunze G."/>
            <person name="Gaillardin C."/>
            <person name="Czernicka M."/>
            <person name="Durrens P."/>
            <person name="Martin T."/>
            <person name="Boer E."/>
            <person name="Gabaldon T."/>
            <person name="Cruz J."/>
            <person name="Talla E."/>
            <person name="Marck C."/>
            <person name="Goffeau A."/>
            <person name="Barbe V."/>
            <person name="Baret P."/>
            <person name="Baronian K."/>
            <person name="Beier S."/>
            <person name="Bleykasten C."/>
            <person name="Bode R."/>
            <person name="Casaregola S."/>
            <person name="Despons L."/>
            <person name="Fairhead C."/>
            <person name="Giersberg M."/>
            <person name="Gierski P."/>
            <person name="Hahnel U."/>
            <person name="Hartmann A."/>
            <person name="Jankowska D."/>
            <person name="Jubin C."/>
            <person name="Jung P."/>
            <person name="Lafontaine I."/>
            <person name="Leh-Louis V."/>
            <person name="Lemaire M."/>
            <person name="Marcet-Houben M."/>
            <person name="Mascher M."/>
            <person name="Morel G."/>
            <person name="Richard G.-F."/>
            <person name="Riechen J."/>
            <person name="Sacerdot C."/>
            <person name="Sarkar A."/>
            <person name="Savel G."/>
            <person name="Schacherer J."/>
            <person name="Sherman D."/>
            <person name="Straub M.-L."/>
            <person name="Stein N."/>
            <person name="Thierry A."/>
            <person name="Trautwein-Schult A."/>
            <person name="Westhof E."/>
            <person name="Worch S."/>
            <person name="Dujon B."/>
            <person name="Souciet J.-L."/>
            <person name="Wincker P."/>
            <person name="Scholz U."/>
            <person name="Neuveglise N."/>
        </authorList>
    </citation>
    <scope>NUCLEOTIDE SEQUENCE</scope>
    <source>
        <strain evidence="13">LS3</strain>
    </source>
</reference>
<evidence type="ECO:0000313" key="13">
    <source>
        <dbReference type="EMBL" id="CDP36225.1"/>
    </source>
</evidence>
<feature type="region of interest" description="Disordered" evidence="10">
    <location>
        <begin position="114"/>
        <end position="138"/>
    </location>
</feature>
<dbReference type="Gene3D" id="3.10.20.90">
    <property type="entry name" value="Phosphatidylinositol 3-kinase Catalytic Subunit, Chain A, domain 1"/>
    <property type="match status" value="2"/>
</dbReference>
<organism evidence="13">
    <name type="scientific">Blastobotrys adeninivorans</name>
    <name type="common">Yeast</name>
    <name type="synonym">Arxula adeninivorans</name>
    <dbReference type="NCBI Taxonomy" id="409370"/>
    <lineage>
        <taxon>Eukaryota</taxon>
        <taxon>Fungi</taxon>
        <taxon>Dikarya</taxon>
        <taxon>Ascomycota</taxon>
        <taxon>Saccharomycotina</taxon>
        <taxon>Dipodascomycetes</taxon>
        <taxon>Dipodascales</taxon>
        <taxon>Trichomonascaceae</taxon>
        <taxon>Blastobotrys</taxon>
    </lineage>
</organism>
<dbReference type="Pfam" id="PF12436">
    <property type="entry name" value="USP7_ICP0_bdg"/>
    <property type="match status" value="1"/>
</dbReference>
<dbReference type="Pfam" id="PF00443">
    <property type="entry name" value="UCH"/>
    <property type="match status" value="1"/>
</dbReference>
<dbReference type="InterPro" id="IPR050164">
    <property type="entry name" value="Peptidase_C19"/>
</dbReference>
<dbReference type="FunFam" id="3.90.70.10:FF:000005">
    <property type="entry name" value="Ubiquitin carboxyl-terminal hydrolase 7"/>
    <property type="match status" value="1"/>
</dbReference>
<dbReference type="Pfam" id="PF14533">
    <property type="entry name" value="USP7_C2"/>
    <property type="match status" value="1"/>
</dbReference>
<dbReference type="InterPro" id="IPR029346">
    <property type="entry name" value="USP_C"/>
</dbReference>
<feature type="domain" description="USP" evidence="12">
    <location>
        <begin position="235"/>
        <end position="557"/>
    </location>
</feature>
<dbReference type="PANTHER" id="PTHR24006:SF644">
    <property type="entry name" value="UBIQUITIN CARBOXYL-TERMINAL HYDROLASE 7"/>
    <property type="match status" value="1"/>
</dbReference>
<dbReference type="PROSITE" id="PS00973">
    <property type="entry name" value="USP_2"/>
    <property type="match status" value="1"/>
</dbReference>
<evidence type="ECO:0000256" key="8">
    <source>
        <dbReference type="ARBA" id="ARBA00022807"/>
    </source>
</evidence>
<dbReference type="Gene3D" id="2.60.210.10">
    <property type="entry name" value="Apoptosis, Tumor Necrosis Factor Receptor Associated Protein 2, Chain A"/>
    <property type="match status" value="1"/>
</dbReference>
<dbReference type="SUPFAM" id="SSF54001">
    <property type="entry name" value="Cysteine proteinases"/>
    <property type="match status" value="1"/>
</dbReference>
<evidence type="ECO:0000256" key="3">
    <source>
        <dbReference type="ARBA" id="ARBA00009085"/>
    </source>
</evidence>
<reference evidence="13" key="1">
    <citation type="submission" date="2014-02" db="EMBL/GenBank/DDBJ databases">
        <authorList>
            <person name="Genoscope - CEA"/>
        </authorList>
    </citation>
    <scope>NUCLEOTIDE SEQUENCE</scope>
    <source>
        <strain evidence="13">LS3</strain>
    </source>
</reference>
<accession>A0A060T566</accession>
<evidence type="ECO:0000256" key="6">
    <source>
        <dbReference type="ARBA" id="ARBA00022786"/>
    </source>
</evidence>
<dbReference type="PROSITE" id="PS50144">
    <property type="entry name" value="MATH"/>
    <property type="match status" value="1"/>
</dbReference>
<dbReference type="CDD" id="cd02659">
    <property type="entry name" value="peptidase_C19C"/>
    <property type="match status" value="1"/>
</dbReference>
<keyword evidence="8" id="KW-0788">Thiol protease</keyword>
<evidence type="ECO:0000256" key="2">
    <source>
        <dbReference type="ARBA" id="ARBA00004123"/>
    </source>
</evidence>
<evidence type="ECO:0000259" key="11">
    <source>
        <dbReference type="PROSITE" id="PS50144"/>
    </source>
</evidence>
<dbReference type="InterPro" id="IPR002083">
    <property type="entry name" value="MATH/TRAF_dom"/>
</dbReference>
<comment type="catalytic activity">
    <reaction evidence="1">
        <text>Thiol-dependent hydrolysis of ester, thioester, amide, peptide and isopeptide bonds formed by the C-terminal Gly of ubiquitin (a 76-residue protein attached to proteins as an intracellular targeting signal).</text>
        <dbReference type="EC" id="3.4.19.12"/>
    </reaction>
</comment>
<comment type="subcellular location">
    <subcellularLocation>
        <location evidence="2">Nucleus</location>
    </subcellularLocation>
</comment>
<protein>
    <recommendedName>
        <fullName evidence="4">ubiquitinyl hydrolase 1</fullName>
        <ecNumber evidence="4">3.4.19.12</ecNumber>
    </recommendedName>
</protein>
<dbReference type="InterPro" id="IPR001394">
    <property type="entry name" value="Peptidase_C19_UCH"/>
</dbReference>
<dbReference type="GO" id="GO:0006508">
    <property type="term" value="P:proteolysis"/>
    <property type="evidence" value="ECO:0007669"/>
    <property type="project" value="UniProtKB-KW"/>
</dbReference>
<dbReference type="Pfam" id="PF22486">
    <property type="entry name" value="MATH_2"/>
    <property type="match status" value="1"/>
</dbReference>
<dbReference type="GO" id="GO:0031647">
    <property type="term" value="P:regulation of protein stability"/>
    <property type="evidence" value="ECO:0007669"/>
    <property type="project" value="TreeGrafter"/>
</dbReference>
<dbReference type="PANTHER" id="PTHR24006">
    <property type="entry name" value="UBIQUITIN CARBOXYL-TERMINAL HYDROLASE"/>
    <property type="match status" value="1"/>
</dbReference>
<name>A0A060T566_BLAAD</name>
<evidence type="ECO:0000256" key="9">
    <source>
        <dbReference type="ARBA" id="ARBA00023242"/>
    </source>
</evidence>
<dbReference type="GO" id="GO:0004175">
    <property type="term" value="F:endopeptidase activity"/>
    <property type="evidence" value="ECO:0007669"/>
    <property type="project" value="UniProtKB-ARBA"/>
</dbReference>
<keyword evidence="7" id="KW-0378">Hydrolase</keyword>
<dbReference type="GO" id="GO:0005634">
    <property type="term" value="C:nucleus"/>
    <property type="evidence" value="ECO:0007669"/>
    <property type="project" value="UniProtKB-SubCell"/>
</dbReference>
<dbReference type="PROSITE" id="PS50235">
    <property type="entry name" value="USP_3"/>
    <property type="match status" value="1"/>
</dbReference>
<dbReference type="InterPro" id="IPR024729">
    <property type="entry name" value="USP7_ICP0-binding_dom"/>
</dbReference>
<dbReference type="GO" id="GO:0005829">
    <property type="term" value="C:cytosol"/>
    <property type="evidence" value="ECO:0007669"/>
    <property type="project" value="TreeGrafter"/>
</dbReference>
<evidence type="ECO:0000256" key="1">
    <source>
        <dbReference type="ARBA" id="ARBA00000707"/>
    </source>
</evidence>
<evidence type="ECO:0000256" key="7">
    <source>
        <dbReference type="ARBA" id="ARBA00022801"/>
    </source>
</evidence>
<dbReference type="EC" id="3.4.19.12" evidence="4"/>
<dbReference type="SMART" id="SM00061">
    <property type="entry name" value="MATH"/>
    <property type="match status" value="1"/>
</dbReference>
<feature type="region of interest" description="Disordered" evidence="10">
    <location>
        <begin position="1"/>
        <end position="48"/>
    </location>
</feature>
<dbReference type="PROSITE" id="PS00972">
    <property type="entry name" value="USP_1"/>
    <property type="match status" value="1"/>
</dbReference>
<dbReference type="InterPro" id="IPR038765">
    <property type="entry name" value="Papain-like_cys_pep_sf"/>
</dbReference>
<dbReference type="PhylomeDB" id="A0A060T566"/>
<evidence type="ECO:0000256" key="10">
    <source>
        <dbReference type="SAM" id="MobiDB-lite"/>
    </source>
</evidence>
<dbReference type="EMBL" id="HG937692">
    <property type="protein sequence ID" value="CDP36225.1"/>
    <property type="molecule type" value="Genomic_DNA"/>
</dbReference>
<dbReference type="InterPro" id="IPR018200">
    <property type="entry name" value="USP_CS"/>
</dbReference>
<dbReference type="GO" id="GO:0016579">
    <property type="term" value="P:protein deubiquitination"/>
    <property type="evidence" value="ECO:0007669"/>
    <property type="project" value="InterPro"/>
</dbReference>
<evidence type="ECO:0000256" key="4">
    <source>
        <dbReference type="ARBA" id="ARBA00012759"/>
    </source>
</evidence>
<evidence type="ECO:0000259" key="12">
    <source>
        <dbReference type="PROSITE" id="PS50235"/>
    </source>
</evidence>
<evidence type="ECO:0000256" key="5">
    <source>
        <dbReference type="ARBA" id="ARBA00022670"/>
    </source>
</evidence>
<keyword evidence="5" id="KW-0645">Protease</keyword>
<dbReference type="InterPro" id="IPR008974">
    <property type="entry name" value="TRAF-like"/>
</dbReference>
<keyword evidence="9" id="KW-0539">Nucleus</keyword>
<proteinExistence type="inferred from homology"/>
<feature type="domain" description="MATH" evidence="11">
    <location>
        <begin position="64"/>
        <end position="209"/>
    </location>
</feature>
<dbReference type="GO" id="GO:0004843">
    <property type="term" value="F:cysteine-type deubiquitinase activity"/>
    <property type="evidence" value="ECO:0007669"/>
    <property type="project" value="UniProtKB-EC"/>
</dbReference>
<comment type="similarity">
    <text evidence="3">Belongs to the peptidase C19 family.</text>
</comment>
<dbReference type="InterPro" id="IPR028889">
    <property type="entry name" value="USP"/>
</dbReference>
<dbReference type="GO" id="GO:0140492">
    <property type="term" value="F:metal-dependent deubiquitinase activity"/>
    <property type="evidence" value="ECO:0007669"/>
    <property type="project" value="UniProtKB-ARBA"/>
</dbReference>
<dbReference type="Gene3D" id="3.90.70.10">
    <property type="entry name" value="Cysteine proteinases"/>
    <property type="match status" value="1"/>
</dbReference>
<sequence length="1178" mass="134807">MEYQPMDLDQEESLPPSPAVGEKMDAEDAGSGQSSPPVELATDQEAMKNRVFPPLEDELETLYDESFTWTIDDWRALPERVHSQVETIGDFDWSVLLFPEGNRSEHVSLYLETGPRGKSKAKAEAEQDQSNQAEDEEEDWAVCARFGLVMWNPDEPSIFHASHAHHRFQPDESDWGFTKFYDLRKLFSKHANSQSALIENNKVCITAFVRIVKDPTGVLWHNFIKYDSKKETGYVGLKNQGATCYLNSLLQSLYFTKAFRRIVYQIPTENERPDTVPSALQREFYLLNTSDQPVGTSLLTKSFGWDSGDAFTQHDVQELNRVLMDKLEQHMKGTAVEGALNDLFVAQMKSYIKCVNVDFESSRIEDYWDIQLNVKGLKNLEESFQNYIEVEMLEGENQYQATGYGLQDAKKGVVFKSFPPVLQIQLQRYEYDFNRDLMVKINDRYEFPLSIDLSPYLEKGSDMSEPWIYDLHGVLVHSGELNAGHYYALLKPTKDGKWYKFDDDRVTPATLKEVLEDNYGQDPLAPGATPGPMTRAGINRFNYKRHSSAYMLVYLRRSRLDQVLPPGDDSIPAHIPEKLQQEALEEQRRRKEREEQQYFLNVKVMSNRQFQHFQGFDLGEWETKYGDSAVVTQDKSRPDSFRLRKDTSVRDFVNYLASLYKINPASICLWTMVSRQNKTLRLDSPINSDSEVDLEGLRHKGINRIPDLRIWMEDRYGEDTLTGGPNGMADTPVPDASLMGSDEKTISKSLVFLKYFDPVKQVITGVTSHVIDDDQTVGELSAKIAKFMNWPQGTEVQLLEEVKPDMVDILSPKSTFAEAEISDGDILCFEKVLSPEEEKTIKGYKTAQEFYDFMHYRIPITFKKREVRHHNGNGNNGALDITVNGQDDSKSFDLWLSQKDTYDQMANKVGEYLGVDPTHLQFFTTSISGYQRTPIKNSGSTIYQILSSPYVQQYSNVVLYEVLEMSLAELENKKNVTVSWLTDGLSQEHKFDILVAKSATMRDVLSVLREKAKIPIEAADSIKIWTVVNCRIHKLLNESSPVSSIEDKAQVYATTSPRDEHEFVTADEPQDDKRIIFVVHFQKDPSKTHGIPFTFLIKDGEKFADTKVRLQKTLGVFDKVFEQIKFAVVRLDTYAPPTYIDDDFELFSGLNDDECLGLDHIDKTTRRGYGQSAIFIKN</sequence>
<dbReference type="SUPFAM" id="SSF49599">
    <property type="entry name" value="TRAF domain-like"/>
    <property type="match status" value="1"/>
</dbReference>
<gene>
    <name evidence="13" type="ORF">GNLVRS02_ARAD1B08074g</name>
</gene>